<evidence type="ECO:0000256" key="1">
    <source>
        <dbReference type="ARBA" id="ARBA00008911"/>
    </source>
</evidence>
<dbReference type="PANTHER" id="PTHR21337:SF0">
    <property type="entry name" value="PHOSPHO-2-DEHYDRO-3-DEOXYHEPTONATE ALDOLASE"/>
    <property type="match status" value="1"/>
</dbReference>
<dbReference type="EC" id="2.5.1.54" evidence="3"/>
<comment type="pathway">
    <text evidence="3">Metabolic intermediate biosynthesis; chorismate biosynthesis; chorismate from D-erythrose 4-phosphate and phosphoenolpyruvate: step 1/7.</text>
</comment>
<dbReference type="InterPro" id="IPR013785">
    <property type="entry name" value="Aldolase_TIM"/>
</dbReference>
<dbReference type="PANTHER" id="PTHR21337">
    <property type="entry name" value="PHOSPHO-2-DEHYDRO-3-DEOXYHEPTONATE ALDOLASE 1, 2"/>
    <property type="match status" value="1"/>
</dbReference>
<comment type="caution">
    <text evidence="4">The sequence shown here is derived from an EMBL/GenBank/DDBJ whole genome shotgun (WGS) entry which is preliminary data.</text>
</comment>
<evidence type="ECO:0000313" key="5">
    <source>
        <dbReference type="Proteomes" id="UP001165685"/>
    </source>
</evidence>
<sequence>MDEPALLAIDSRTVLQQPDWAQDPYLPTVRRALGARPPLVRASDTDRLRRTLADVAEGRLLAVIAGDCAEDPSDCTASDVAAKTGLVELTAGALQIAARRPVVRAARIAGQSAKPRSRPTEVCGGVEVPAYRGHMVNGPEPDPSARMPSPSRLLTAYTSARSVLGHMGWLGSGAQGSPSVWTAHEALLLDYELPQIRTADDGRRLLTSTHWPWIGDRTRDPDGAHTAMLAEVSNPVACKIGPSIDAAELVELCARLDPGREPGRLTLVARMGAGTAAERLGGLAAAVRAAGHPVVWLCDPMHGNTVTTSCGLKTRHVEAMVRETGEFQEAVRRAGGVAGGLHLEATPEQVTECVRDQGDEHEVVGKYTSFCDPRLNPVQAAEVASAWSA</sequence>
<keyword evidence="2 3" id="KW-0808">Transferase</keyword>
<dbReference type="Proteomes" id="UP001165685">
    <property type="component" value="Unassembled WGS sequence"/>
</dbReference>
<organism evidence="4 5">
    <name type="scientific">Nocardiopsis suaedae</name>
    <dbReference type="NCBI Taxonomy" id="3018444"/>
    <lineage>
        <taxon>Bacteria</taxon>
        <taxon>Bacillati</taxon>
        <taxon>Actinomycetota</taxon>
        <taxon>Actinomycetes</taxon>
        <taxon>Streptosporangiales</taxon>
        <taxon>Nocardiopsidaceae</taxon>
        <taxon>Nocardiopsis</taxon>
    </lineage>
</organism>
<keyword evidence="3" id="KW-0057">Aromatic amino acid biosynthesis</keyword>
<gene>
    <name evidence="4" type="ORF">O4U47_20925</name>
</gene>
<dbReference type="GO" id="GO:0003849">
    <property type="term" value="F:3-deoxy-7-phosphoheptulonate synthase activity"/>
    <property type="evidence" value="ECO:0007669"/>
    <property type="project" value="UniProtKB-EC"/>
</dbReference>
<comment type="catalytic activity">
    <reaction evidence="3">
        <text>D-erythrose 4-phosphate + phosphoenolpyruvate + H2O = 7-phospho-2-dehydro-3-deoxy-D-arabino-heptonate + phosphate</text>
        <dbReference type="Rhea" id="RHEA:14717"/>
        <dbReference type="ChEBI" id="CHEBI:15377"/>
        <dbReference type="ChEBI" id="CHEBI:16897"/>
        <dbReference type="ChEBI" id="CHEBI:43474"/>
        <dbReference type="ChEBI" id="CHEBI:58394"/>
        <dbReference type="ChEBI" id="CHEBI:58702"/>
        <dbReference type="EC" id="2.5.1.54"/>
    </reaction>
</comment>
<name>A0ABT4TS61_9ACTN</name>
<keyword evidence="3" id="KW-0028">Amino-acid biosynthesis</keyword>
<dbReference type="InterPro" id="IPR002480">
    <property type="entry name" value="DAHP_synth_2"/>
</dbReference>
<dbReference type="SUPFAM" id="SSF51569">
    <property type="entry name" value="Aldolase"/>
    <property type="match status" value="1"/>
</dbReference>
<dbReference type="RefSeq" id="WP_270679613.1">
    <property type="nucleotide sequence ID" value="NZ_JAQFWP010000044.1"/>
</dbReference>
<proteinExistence type="inferred from homology"/>
<dbReference type="Pfam" id="PF01474">
    <property type="entry name" value="DAHP_synth_2"/>
    <property type="match status" value="2"/>
</dbReference>
<reference evidence="4" key="1">
    <citation type="submission" date="2023-01" db="EMBL/GenBank/DDBJ databases">
        <title>Draft genome sequence of Nocardiopsis sp. LSu2-4 isolated from halophytes.</title>
        <authorList>
            <person name="Duangmal K."/>
            <person name="Chantavorakit T."/>
        </authorList>
    </citation>
    <scope>NUCLEOTIDE SEQUENCE</scope>
    <source>
        <strain evidence="4">LSu2-4</strain>
    </source>
</reference>
<protein>
    <recommendedName>
        <fullName evidence="3">Phospho-2-dehydro-3-deoxyheptonate aldolase</fullName>
        <ecNumber evidence="3">2.5.1.54</ecNumber>
    </recommendedName>
</protein>
<comment type="similarity">
    <text evidence="1 3">Belongs to the class-II DAHP synthase family.</text>
</comment>
<dbReference type="Gene3D" id="3.20.20.70">
    <property type="entry name" value="Aldolase class I"/>
    <property type="match status" value="1"/>
</dbReference>
<evidence type="ECO:0000256" key="3">
    <source>
        <dbReference type="RuleBase" id="RU363071"/>
    </source>
</evidence>
<evidence type="ECO:0000256" key="2">
    <source>
        <dbReference type="ARBA" id="ARBA00022679"/>
    </source>
</evidence>
<evidence type="ECO:0000313" key="4">
    <source>
        <dbReference type="EMBL" id="MDA2806982.1"/>
    </source>
</evidence>
<dbReference type="EMBL" id="JAQFWP010000044">
    <property type="protein sequence ID" value="MDA2806982.1"/>
    <property type="molecule type" value="Genomic_DNA"/>
</dbReference>
<accession>A0ABT4TS61</accession>
<keyword evidence="5" id="KW-1185">Reference proteome</keyword>